<organism evidence="2 3">
    <name type="scientific">Liparis tanakae</name>
    <name type="common">Tanaka's snailfish</name>
    <dbReference type="NCBI Taxonomy" id="230148"/>
    <lineage>
        <taxon>Eukaryota</taxon>
        <taxon>Metazoa</taxon>
        <taxon>Chordata</taxon>
        <taxon>Craniata</taxon>
        <taxon>Vertebrata</taxon>
        <taxon>Euteleostomi</taxon>
        <taxon>Actinopterygii</taxon>
        <taxon>Neopterygii</taxon>
        <taxon>Teleostei</taxon>
        <taxon>Neoteleostei</taxon>
        <taxon>Acanthomorphata</taxon>
        <taxon>Eupercaria</taxon>
        <taxon>Perciformes</taxon>
        <taxon>Cottioidei</taxon>
        <taxon>Cottales</taxon>
        <taxon>Liparidae</taxon>
        <taxon>Liparis</taxon>
    </lineage>
</organism>
<evidence type="ECO:0000313" key="2">
    <source>
        <dbReference type="EMBL" id="TNN75160.1"/>
    </source>
</evidence>
<proteinExistence type="predicted"/>
<evidence type="ECO:0000256" key="1">
    <source>
        <dbReference type="SAM" id="MobiDB-lite"/>
    </source>
</evidence>
<dbReference type="EMBL" id="SRLO01000106">
    <property type="protein sequence ID" value="TNN75160.1"/>
    <property type="molecule type" value="Genomic_DNA"/>
</dbReference>
<feature type="region of interest" description="Disordered" evidence="1">
    <location>
        <begin position="215"/>
        <end position="234"/>
    </location>
</feature>
<comment type="caution">
    <text evidence="2">The sequence shown here is derived from an EMBL/GenBank/DDBJ whole genome shotgun (WGS) entry which is preliminary data.</text>
</comment>
<dbReference type="AlphaFoldDB" id="A0A4Z2IB88"/>
<dbReference type="Proteomes" id="UP000314294">
    <property type="component" value="Unassembled WGS sequence"/>
</dbReference>
<feature type="region of interest" description="Disordered" evidence="1">
    <location>
        <begin position="1"/>
        <end position="31"/>
    </location>
</feature>
<accession>A0A4Z2IB88</accession>
<feature type="compositionally biased region" description="Basic and acidic residues" evidence="1">
    <location>
        <begin position="15"/>
        <end position="31"/>
    </location>
</feature>
<protein>
    <submittedName>
        <fullName evidence="2">Partitioning defective 3</fullName>
    </submittedName>
</protein>
<evidence type="ECO:0000313" key="3">
    <source>
        <dbReference type="Proteomes" id="UP000314294"/>
    </source>
</evidence>
<name>A0A4Z2IB88_9TELE</name>
<keyword evidence="3" id="KW-1185">Reference proteome</keyword>
<gene>
    <name evidence="2" type="primary">PARD3_5</name>
    <name evidence="2" type="ORF">EYF80_014570</name>
</gene>
<sequence>MEDCGGEEAPASPPVREHPGNSLPESHERRISHSVYETIEDSTPPVNMIGRIGIDQTLYQHVYSQLSQVAYRLSPETTAGTDCEELVKGNGVKTRQRCKLQLRANHQTPHIGLPSRNGIGLKLRPTDFLESITVIAPAPLIYSTGNATAHAVAQPSPALGAERSRDRALPIDFDSRGAAKEHFKEVLSREGNFRLSPTVNMPQDDVVMIEDDRPPLLPAHLSDQSSSSSQEDMGFVGEDPVNWVHELASPNEWVGCSFHGSPFHVRSRKHTGSFNSSGALCLENTPSNLCKVEVRVQPTKENSLGRPQHAHRSEV</sequence>
<reference evidence="2 3" key="1">
    <citation type="submission" date="2019-03" db="EMBL/GenBank/DDBJ databases">
        <title>First draft genome of Liparis tanakae, snailfish: a comprehensive survey of snailfish specific genes.</title>
        <authorList>
            <person name="Kim W."/>
            <person name="Song I."/>
            <person name="Jeong J.-H."/>
            <person name="Kim D."/>
            <person name="Kim S."/>
            <person name="Ryu S."/>
            <person name="Song J.Y."/>
            <person name="Lee S.K."/>
        </authorList>
    </citation>
    <scope>NUCLEOTIDE SEQUENCE [LARGE SCALE GENOMIC DNA]</scope>
    <source>
        <tissue evidence="2">Muscle</tissue>
    </source>
</reference>